<dbReference type="AlphaFoldDB" id="A0A2P7SE45"/>
<protein>
    <submittedName>
        <fullName evidence="1">Uncharacterized protein</fullName>
    </submittedName>
</protein>
<dbReference type="Proteomes" id="UP000240653">
    <property type="component" value="Unassembled WGS sequence"/>
</dbReference>
<sequence length="166" mass="18133">MASELADKKVAELISEFISAELKAHGETKPGAIGPLIRAKYPEAAATYAAELFDGTVSRKAAAQLKSWFTVSLAGETQLFLPGIPVDVLAEIPPTITVPDGKNEPRHVLLSRVTVGEFRAWEQMLFKQIEDDKRKHKAARYIVAKISGLPDDAYLREAFGVLEAAE</sequence>
<organism evidence="1 2">
    <name type="scientific">Pseudaminobacter soli</name>
    <name type="common">ex Li et al. 2025</name>
    <dbReference type="NCBI Taxonomy" id="1295366"/>
    <lineage>
        <taxon>Bacteria</taxon>
        <taxon>Pseudomonadati</taxon>
        <taxon>Pseudomonadota</taxon>
        <taxon>Alphaproteobacteria</taxon>
        <taxon>Hyphomicrobiales</taxon>
        <taxon>Phyllobacteriaceae</taxon>
        <taxon>Pseudaminobacter</taxon>
    </lineage>
</organism>
<proteinExistence type="predicted"/>
<dbReference type="RefSeq" id="WP_106724247.1">
    <property type="nucleotide sequence ID" value="NZ_PXYL01000005.1"/>
</dbReference>
<name>A0A2P7SE45_9HYPH</name>
<keyword evidence="2" id="KW-1185">Reference proteome</keyword>
<reference evidence="1 2" key="1">
    <citation type="submission" date="2018-03" db="EMBL/GenBank/DDBJ databases">
        <title>The draft genome of Mesorhizobium soli JCM 19897.</title>
        <authorList>
            <person name="Li L."/>
            <person name="Liu L."/>
            <person name="Liang L."/>
            <person name="Wang T."/>
            <person name="Zhang X."/>
        </authorList>
    </citation>
    <scope>NUCLEOTIDE SEQUENCE [LARGE SCALE GENOMIC DNA]</scope>
    <source>
        <strain evidence="1 2">JCM 19897</strain>
    </source>
</reference>
<evidence type="ECO:0000313" key="1">
    <source>
        <dbReference type="EMBL" id="PSJ60782.1"/>
    </source>
</evidence>
<accession>A0A2P7SE45</accession>
<comment type="caution">
    <text evidence="1">The sequence shown here is derived from an EMBL/GenBank/DDBJ whole genome shotgun (WGS) entry which is preliminary data.</text>
</comment>
<dbReference type="EMBL" id="PXYL01000005">
    <property type="protein sequence ID" value="PSJ60782.1"/>
    <property type="molecule type" value="Genomic_DNA"/>
</dbReference>
<evidence type="ECO:0000313" key="2">
    <source>
        <dbReference type="Proteomes" id="UP000240653"/>
    </source>
</evidence>
<gene>
    <name evidence="1" type="ORF">C7I85_12125</name>
</gene>